<dbReference type="InterPro" id="IPR008250">
    <property type="entry name" value="ATPase_P-typ_transduc_dom_A_sf"/>
</dbReference>
<keyword evidence="4" id="KW-1185">Reference proteome</keyword>
<dbReference type="InterPro" id="IPR059000">
    <property type="entry name" value="ATPase_P-type_domA"/>
</dbReference>
<dbReference type="Gene3D" id="1.20.1110.10">
    <property type="entry name" value="Calcium-transporting ATPase, transmembrane domain"/>
    <property type="match status" value="1"/>
</dbReference>
<protein>
    <recommendedName>
        <fullName evidence="2">P-type ATPase A domain-containing protein</fullName>
    </recommendedName>
</protein>
<organism evidence="3 4">
    <name type="scientific">Kitasatospora indigofera</name>
    <dbReference type="NCBI Taxonomy" id="67307"/>
    <lineage>
        <taxon>Bacteria</taxon>
        <taxon>Bacillati</taxon>
        <taxon>Actinomycetota</taxon>
        <taxon>Actinomycetes</taxon>
        <taxon>Kitasatosporales</taxon>
        <taxon>Streptomycetaceae</taxon>
        <taxon>Kitasatospora</taxon>
    </lineage>
</organism>
<dbReference type="AlphaFoldDB" id="A0A919FBE9"/>
<dbReference type="Proteomes" id="UP000617734">
    <property type="component" value="Unassembled WGS sequence"/>
</dbReference>
<reference evidence="3" key="2">
    <citation type="submission" date="2020-09" db="EMBL/GenBank/DDBJ databases">
        <authorList>
            <person name="Sun Q."/>
            <person name="Ohkuma M."/>
        </authorList>
    </citation>
    <scope>NUCLEOTIDE SEQUENCE</scope>
    <source>
        <strain evidence="3">JCM 4646</strain>
    </source>
</reference>
<dbReference type="PANTHER" id="PTHR42861">
    <property type="entry name" value="CALCIUM-TRANSPORTING ATPASE"/>
    <property type="match status" value="1"/>
</dbReference>
<accession>A0A919FBE9</accession>
<comment type="caution">
    <text evidence="3">The sequence shown here is derived from an EMBL/GenBank/DDBJ whole genome shotgun (WGS) entry which is preliminary data.</text>
</comment>
<sequence length="81" mass="8625">MAVILLNAALAFAQEQQAEKAVEALAAFLPERATVIRDGVRREVPATSLVPGDVLVVEEGERISTDARLLSGGVPRATRSR</sequence>
<dbReference type="EMBL" id="BNBO01000001">
    <property type="protein sequence ID" value="GHH59662.1"/>
    <property type="molecule type" value="Genomic_DNA"/>
</dbReference>
<evidence type="ECO:0000313" key="4">
    <source>
        <dbReference type="Proteomes" id="UP000617734"/>
    </source>
</evidence>
<evidence type="ECO:0000259" key="2">
    <source>
        <dbReference type="Pfam" id="PF00122"/>
    </source>
</evidence>
<proteinExistence type="predicted"/>
<feature type="domain" description="P-type ATPase A" evidence="2">
    <location>
        <begin position="29"/>
        <end position="73"/>
    </location>
</feature>
<dbReference type="Pfam" id="PF00122">
    <property type="entry name" value="E1-E2_ATPase"/>
    <property type="match status" value="1"/>
</dbReference>
<evidence type="ECO:0000313" key="3">
    <source>
        <dbReference type="EMBL" id="GHH59662.1"/>
    </source>
</evidence>
<dbReference type="SUPFAM" id="SSF81653">
    <property type="entry name" value="Calcium ATPase, transduction domain A"/>
    <property type="match status" value="1"/>
</dbReference>
<dbReference type="Gene3D" id="2.70.150.10">
    <property type="entry name" value="Calcium-transporting ATPase, cytoplasmic transduction domain A"/>
    <property type="match status" value="1"/>
</dbReference>
<reference evidence="3" key="1">
    <citation type="journal article" date="2014" name="Int. J. Syst. Evol. Microbiol.">
        <title>Complete genome sequence of Corynebacterium casei LMG S-19264T (=DSM 44701T), isolated from a smear-ripened cheese.</title>
        <authorList>
            <consortium name="US DOE Joint Genome Institute (JGI-PGF)"/>
            <person name="Walter F."/>
            <person name="Albersmeier A."/>
            <person name="Kalinowski J."/>
            <person name="Ruckert C."/>
        </authorList>
    </citation>
    <scope>NUCLEOTIDE SEQUENCE</scope>
    <source>
        <strain evidence="3">JCM 4646</strain>
    </source>
</reference>
<evidence type="ECO:0000256" key="1">
    <source>
        <dbReference type="ARBA" id="ARBA00004141"/>
    </source>
</evidence>
<comment type="subcellular location">
    <subcellularLocation>
        <location evidence="1">Membrane</location>
        <topology evidence="1">Multi-pass membrane protein</topology>
    </subcellularLocation>
</comment>
<gene>
    <name evidence="3" type="ORF">GCM10018781_03290</name>
</gene>
<name>A0A919FBE9_9ACTN</name>